<keyword evidence="1" id="KW-1133">Transmembrane helix</keyword>
<evidence type="ECO:0000313" key="3">
    <source>
        <dbReference type="Proteomes" id="UP001431634"/>
    </source>
</evidence>
<name>A0ABT6Q235_9PROT</name>
<keyword evidence="1" id="KW-0472">Membrane</keyword>
<feature type="transmembrane region" description="Helical" evidence="1">
    <location>
        <begin position="71"/>
        <end position="88"/>
    </location>
</feature>
<protein>
    <submittedName>
        <fullName evidence="2">YggT family protein</fullName>
    </submittedName>
</protein>
<evidence type="ECO:0000313" key="2">
    <source>
        <dbReference type="EMBL" id="MDI2091149.1"/>
    </source>
</evidence>
<dbReference type="Pfam" id="PF02325">
    <property type="entry name" value="CCB3_YggT"/>
    <property type="match status" value="1"/>
</dbReference>
<dbReference type="RefSeq" id="WP_281448251.1">
    <property type="nucleotide sequence ID" value="NZ_JASBAO010000001.1"/>
</dbReference>
<feature type="transmembrane region" description="Helical" evidence="1">
    <location>
        <begin position="12"/>
        <end position="37"/>
    </location>
</feature>
<evidence type="ECO:0000256" key="1">
    <source>
        <dbReference type="SAM" id="Phobius"/>
    </source>
</evidence>
<gene>
    <name evidence="2" type="ORF">QJV27_07175</name>
</gene>
<accession>A0ABT6Q235</accession>
<dbReference type="Proteomes" id="UP001431634">
    <property type="component" value="Unassembled WGS sequence"/>
</dbReference>
<dbReference type="InterPro" id="IPR003425">
    <property type="entry name" value="CCB3/YggT"/>
</dbReference>
<keyword evidence="3" id="KW-1185">Reference proteome</keyword>
<keyword evidence="1" id="KW-0812">Transmembrane</keyword>
<reference evidence="2" key="1">
    <citation type="submission" date="2023-05" db="EMBL/GenBank/DDBJ databases">
        <title>Whole genome sequence of Commensalibacter sp.</title>
        <authorList>
            <person name="Charoenyingcharoen P."/>
            <person name="Yukphan P."/>
        </authorList>
    </citation>
    <scope>NUCLEOTIDE SEQUENCE</scope>
    <source>
        <strain evidence="2">TBRC 16381</strain>
    </source>
</reference>
<organism evidence="2 3">
    <name type="scientific">Commensalibacter oyaizuii</name>
    <dbReference type="NCBI Taxonomy" id="3043873"/>
    <lineage>
        <taxon>Bacteria</taxon>
        <taxon>Pseudomonadati</taxon>
        <taxon>Pseudomonadota</taxon>
        <taxon>Alphaproteobacteria</taxon>
        <taxon>Acetobacterales</taxon>
        <taxon>Acetobacteraceae</taxon>
    </lineage>
</organism>
<proteinExistence type="predicted"/>
<comment type="caution">
    <text evidence="2">The sequence shown here is derived from an EMBL/GenBank/DDBJ whole genome shotgun (WGS) entry which is preliminary data.</text>
</comment>
<dbReference type="EMBL" id="JASBAO010000001">
    <property type="protein sequence ID" value="MDI2091149.1"/>
    <property type="molecule type" value="Genomic_DNA"/>
</dbReference>
<sequence length="93" mass="10602">MMQLYGLIDTLLNVYTLILLLYCVFSFLHGFGVVNIYNGFMGNIYNLLSQLCDPPLNAIRQLIPNVGMMDFSPAILLMLINFLLKPLLRSLLF</sequence>